<reference evidence="1 2" key="1">
    <citation type="submission" date="2023-07" db="EMBL/GenBank/DDBJ databases">
        <title>Sequencing the genomes of 1000 actinobacteria strains.</title>
        <authorList>
            <person name="Klenk H.-P."/>
        </authorList>
    </citation>
    <scope>NUCLEOTIDE SEQUENCE [LARGE SCALE GENOMIC DNA]</scope>
    <source>
        <strain evidence="1 2">GD13</strain>
    </source>
</reference>
<dbReference type="InterPro" id="IPR027417">
    <property type="entry name" value="P-loop_NTPase"/>
</dbReference>
<accession>A0ABT9NN28</accession>
<proteinExistence type="predicted"/>
<name>A0ABT9NN28_9ACTN</name>
<dbReference type="Gene3D" id="3.40.50.300">
    <property type="entry name" value="P-loop containing nucleotide triphosphate hydrolases"/>
    <property type="match status" value="1"/>
</dbReference>
<sequence>MTDRVIIHVGAPKTGTSFVQSVLFDHRFALATEGLRYPGDRFDAHFLAALDLLQLPWGGLEKEAVGAWDRLVEEVRRPGALAVISHEILAIATRAQVARAMASFGDAEVHVVYSARDLVRQIPAEWQENVKHRRRVSYAKFLAKIQDPERSSRLASWFWGVQEVPDVLARWGDTLPPERVHLVTVPRPGAPRELLWERFAGILGIDAERYRPERSRVNASLGVPESALIRRLNVHAIDRIPPEDYRPLVRELLVHQTLSQRTDSARLALPPDVHAWATELSETWIEALGKRGYDVIGDLAELRPDPPTGDFVDPDAPDEAQVAEAGVEALAVAVEEAVRLRGVERDLRHEVDRLHAELQAAYLRPTYRVREKFVEFAARNRAAAWVYGIYRRARGNSSREA</sequence>
<evidence type="ECO:0000313" key="1">
    <source>
        <dbReference type="EMBL" id="MDP9821240.1"/>
    </source>
</evidence>
<gene>
    <name evidence="1" type="ORF">J2S59_001049</name>
</gene>
<dbReference type="SUPFAM" id="SSF52540">
    <property type="entry name" value="P-loop containing nucleoside triphosphate hydrolases"/>
    <property type="match status" value="1"/>
</dbReference>
<dbReference type="Proteomes" id="UP001240447">
    <property type="component" value="Unassembled WGS sequence"/>
</dbReference>
<comment type="caution">
    <text evidence="1">The sequence shown here is derived from an EMBL/GenBank/DDBJ whole genome shotgun (WGS) entry which is preliminary data.</text>
</comment>
<evidence type="ECO:0008006" key="3">
    <source>
        <dbReference type="Google" id="ProtNLM"/>
    </source>
</evidence>
<keyword evidence="2" id="KW-1185">Reference proteome</keyword>
<dbReference type="EMBL" id="JAUSQM010000001">
    <property type="protein sequence ID" value="MDP9821240.1"/>
    <property type="molecule type" value="Genomic_DNA"/>
</dbReference>
<protein>
    <recommendedName>
        <fullName evidence="3">Sulfotransferase family protein</fullName>
    </recommendedName>
</protein>
<dbReference type="RefSeq" id="WP_068121738.1">
    <property type="nucleotide sequence ID" value="NZ_CCXJ01000413.1"/>
</dbReference>
<organism evidence="1 2">
    <name type="scientific">Nocardioides massiliensis</name>
    <dbReference type="NCBI Taxonomy" id="1325935"/>
    <lineage>
        <taxon>Bacteria</taxon>
        <taxon>Bacillati</taxon>
        <taxon>Actinomycetota</taxon>
        <taxon>Actinomycetes</taxon>
        <taxon>Propionibacteriales</taxon>
        <taxon>Nocardioidaceae</taxon>
        <taxon>Nocardioides</taxon>
    </lineage>
</organism>
<evidence type="ECO:0000313" key="2">
    <source>
        <dbReference type="Proteomes" id="UP001240447"/>
    </source>
</evidence>